<name>A0A0G4H862_VITBC</name>
<organism evidence="1 2">
    <name type="scientific">Vitrella brassicaformis (strain CCMP3155)</name>
    <dbReference type="NCBI Taxonomy" id="1169540"/>
    <lineage>
        <taxon>Eukaryota</taxon>
        <taxon>Sar</taxon>
        <taxon>Alveolata</taxon>
        <taxon>Colpodellida</taxon>
        <taxon>Vitrellaceae</taxon>
        <taxon>Vitrella</taxon>
    </lineage>
</organism>
<gene>
    <name evidence="1" type="ORF">Vbra_19914</name>
</gene>
<dbReference type="EMBL" id="CDMY01001064">
    <property type="protein sequence ID" value="CEM40087.1"/>
    <property type="molecule type" value="Genomic_DNA"/>
</dbReference>
<reference evidence="1 2" key="1">
    <citation type="submission" date="2014-11" db="EMBL/GenBank/DDBJ databases">
        <authorList>
            <person name="Zhu J."/>
            <person name="Qi W."/>
            <person name="Song R."/>
        </authorList>
    </citation>
    <scope>NUCLEOTIDE SEQUENCE [LARGE SCALE GENOMIC DNA]</scope>
</reference>
<proteinExistence type="predicted"/>
<keyword evidence="2" id="KW-1185">Reference proteome</keyword>
<accession>A0A0G4H862</accession>
<dbReference type="PhylomeDB" id="A0A0G4H862"/>
<dbReference type="AlphaFoldDB" id="A0A0G4H862"/>
<evidence type="ECO:0000313" key="1">
    <source>
        <dbReference type="EMBL" id="CEM40087.1"/>
    </source>
</evidence>
<evidence type="ECO:0000313" key="2">
    <source>
        <dbReference type="Proteomes" id="UP000041254"/>
    </source>
</evidence>
<sequence>MSRLGLEDVLSFDIDDLEGVFKVLYALRQGDDEWRAIGRTIRVASVCQLTTDSPLPLRLSPDSLPTATAFDKLPLAMVLYGLVGHLLECNGSRLTLHHDDNGACSIYDEAFDVVRLGDLPPWHGYAEAYQMTDPVVRCRKRQRKDIFYPSFSLSLVHLLAEWSRKAAGKRLKPICSVGRPDRRFPEAPCSYKQLLECRLPDRRIRRLMTEGISGVEGIAGECRFEMTDAHQHPYCATSLAYQRTSIYRRILVLSDSRANKVIIVHLEVKHSQLFLFTTEPPAAEAAQPMTVRFPVSMRLLRPVLRRFDLEAEVVQPGLVIIDDDEEDV</sequence>
<dbReference type="InParanoid" id="A0A0G4H862"/>
<protein>
    <submittedName>
        <fullName evidence="1">Uncharacterized protein</fullName>
    </submittedName>
</protein>
<dbReference type="VEuPathDB" id="CryptoDB:Vbra_19914"/>
<dbReference type="Proteomes" id="UP000041254">
    <property type="component" value="Unassembled WGS sequence"/>
</dbReference>